<dbReference type="EMBL" id="QMQB01000288">
    <property type="protein sequence ID" value="RLE11045.1"/>
    <property type="molecule type" value="Genomic_DNA"/>
</dbReference>
<dbReference type="SUPFAM" id="SSF51261">
    <property type="entry name" value="Duplicated hybrid motif"/>
    <property type="match status" value="1"/>
</dbReference>
<dbReference type="Proteomes" id="UP000267654">
    <property type="component" value="Unassembled WGS sequence"/>
</dbReference>
<dbReference type="Gene3D" id="2.70.70.10">
    <property type="entry name" value="Glucose Permease (Domain IIA)"/>
    <property type="match status" value="1"/>
</dbReference>
<comment type="caution">
    <text evidence="5">The sequence shown here is derived from an EMBL/GenBank/DDBJ whole genome shotgun (WGS) entry which is preliminary data.</text>
</comment>
<evidence type="ECO:0000313" key="6">
    <source>
        <dbReference type="Proteomes" id="UP000267654"/>
    </source>
</evidence>
<dbReference type="InterPro" id="IPR050570">
    <property type="entry name" value="Cell_wall_metabolism_enzyme"/>
</dbReference>
<evidence type="ECO:0000256" key="1">
    <source>
        <dbReference type="ARBA" id="ARBA00022729"/>
    </source>
</evidence>
<dbReference type="PANTHER" id="PTHR21666">
    <property type="entry name" value="PEPTIDASE-RELATED"/>
    <property type="match status" value="1"/>
</dbReference>
<keyword evidence="3" id="KW-1133">Transmembrane helix</keyword>
<gene>
    <name evidence="5" type="ORF">DRI96_06940</name>
</gene>
<evidence type="ECO:0000256" key="3">
    <source>
        <dbReference type="SAM" id="Phobius"/>
    </source>
</evidence>
<dbReference type="Pfam" id="PF01551">
    <property type="entry name" value="Peptidase_M23"/>
    <property type="match status" value="1"/>
</dbReference>
<accession>A0A662D6H7</accession>
<keyword evidence="3" id="KW-0472">Membrane</keyword>
<evidence type="ECO:0000313" key="5">
    <source>
        <dbReference type="EMBL" id="RLE11045.1"/>
    </source>
</evidence>
<dbReference type="AlphaFoldDB" id="A0A662D6H7"/>
<reference evidence="5 6" key="1">
    <citation type="submission" date="2018-06" db="EMBL/GenBank/DDBJ databases">
        <title>Extensive metabolic versatility and redundancy in microbially diverse, dynamic hydrothermal sediments.</title>
        <authorList>
            <person name="Dombrowski N."/>
            <person name="Teske A."/>
            <person name="Baker B.J."/>
        </authorList>
    </citation>
    <scope>NUCLEOTIDE SEQUENCE [LARGE SCALE GENOMIC DNA]</scope>
    <source>
        <strain evidence="5">B19_G9</strain>
    </source>
</reference>
<evidence type="ECO:0000259" key="4">
    <source>
        <dbReference type="Pfam" id="PF01551"/>
    </source>
</evidence>
<feature type="domain" description="M23ase beta-sheet core" evidence="4">
    <location>
        <begin position="208"/>
        <end position="302"/>
    </location>
</feature>
<dbReference type="PANTHER" id="PTHR21666:SF289">
    <property type="entry name" value="L-ALA--D-GLU ENDOPEPTIDASE"/>
    <property type="match status" value="1"/>
</dbReference>
<proteinExistence type="predicted"/>
<feature type="transmembrane region" description="Helical" evidence="3">
    <location>
        <begin position="28"/>
        <end position="48"/>
    </location>
</feature>
<dbReference type="InterPro" id="IPR011055">
    <property type="entry name" value="Dup_hybrid_motif"/>
</dbReference>
<dbReference type="CDD" id="cd12797">
    <property type="entry name" value="M23_peptidase"/>
    <property type="match status" value="1"/>
</dbReference>
<keyword evidence="3" id="KW-0812">Transmembrane</keyword>
<evidence type="ECO:0000256" key="2">
    <source>
        <dbReference type="SAM" id="Coils"/>
    </source>
</evidence>
<keyword evidence="2" id="KW-0175">Coiled coil</keyword>
<sequence length="313" mass="35119">MKKKAKFFTLIVIPDSHGKVHRLVIPRFVIIIIVIGLIIGSFTLSYFINEYRVMREKLVYLNDLEKITKMQQKRILSLAEKVKQFNDTMEKLKKMEARLRALAGVGGGEISKQESLGEGGPEKYTLLVDPDLNGDKVSSLGLIKKIESNVSILEDTAKLQEKNLSKIQGIIQAKKDLFACTPNIFPVQGWISSGYGPRINPFTHKREMHRAIDIVAPWGTPIKAACQGRVSYAGWKKFYGLVVEIQNSYGYSTIYGHMYKILVKRGQVVKKGQVIGRVGSSGRSTGPHIHFEVWYKGKTLNPLNLMVEPLGSS</sequence>
<name>A0A662D6H7_UNCAE</name>
<organism evidence="5 6">
    <name type="scientific">Aerophobetes bacterium</name>
    <dbReference type="NCBI Taxonomy" id="2030807"/>
    <lineage>
        <taxon>Bacteria</taxon>
        <taxon>Candidatus Aerophobota</taxon>
    </lineage>
</organism>
<feature type="coiled-coil region" evidence="2">
    <location>
        <begin position="75"/>
        <end position="102"/>
    </location>
</feature>
<dbReference type="FunFam" id="2.70.70.10:FF:000006">
    <property type="entry name" value="M23 family peptidase"/>
    <property type="match status" value="1"/>
</dbReference>
<dbReference type="InterPro" id="IPR016047">
    <property type="entry name" value="M23ase_b-sheet_dom"/>
</dbReference>
<keyword evidence="1" id="KW-0732">Signal</keyword>
<protein>
    <recommendedName>
        <fullName evidence="4">M23ase beta-sheet core domain-containing protein</fullName>
    </recommendedName>
</protein>
<dbReference type="GO" id="GO:0004222">
    <property type="term" value="F:metalloendopeptidase activity"/>
    <property type="evidence" value="ECO:0007669"/>
    <property type="project" value="TreeGrafter"/>
</dbReference>